<dbReference type="AlphaFoldDB" id="A0A0N4ZZZ6"/>
<dbReference type="GO" id="GO:0016705">
    <property type="term" value="F:oxidoreductase activity, acting on paired donors, with incorporation or reduction of molecular oxygen"/>
    <property type="evidence" value="ECO:0007669"/>
    <property type="project" value="InterPro"/>
</dbReference>
<keyword evidence="7" id="KW-0560">Oxidoreductase</keyword>
<dbReference type="PANTHER" id="PTHR24291:SF128">
    <property type="entry name" value="CYTOCHROME P450"/>
    <property type="match status" value="1"/>
</dbReference>
<dbReference type="CDD" id="cd20628">
    <property type="entry name" value="CYP4"/>
    <property type="match status" value="1"/>
</dbReference>
<keyword evidence="6 7" id="KW-0479">Metal-binding</keyword>
<dbReference type="PRINTS" id="PR00385">
    <property type="entry name" value="P450"/>
</dbReference>
<dbReference type="PROSITE" id="PS00086">
    <property type="entry name" value="CYTOCHROME_P450"/>
    <property type="match status" value="1"/>
</dbReference>
<dbReference type="STRING" id="131310.A0A0N4ZZZ6"/>
<evidence type="ECO:0000313" key="10">
    <source>
        <dbReference type="WBParaSite" id="PTRK_0001461400.1"/>
    </source>
</evidence>
<comment type="cofactor">
    <cofactor evidence="1 6">
        <name>heme</name>
        <dbReference type="ChEBI" id="CHEBI:30413"/>
    </cofactor>
</comment>
<dbReference type="InterPro" id="IPR001128">
    <property type="entry name" value="Cyt_P450"/>
</dbReference>
<feature type="binding site" description="axial binding residue" evidence="6">
    <location>
        <position position="449"/>
    </location>
    <ligand>
        <name>heme</name>
        <dbReference type="ChEBI" id="CHEBI:30413"/>
    </ligand>
    <ligandPart>
        <name>Fe</name>
        <dbReference type="ChEBI" id="CHEBI:18248"/>
    </ligandPart>
</feature>
<sequence>MIVGIIVLSIIILLLSLYFLRNINDILIWYNERKRRIELAEKIPGPKGYPIFGNANLFLGERHKSIENITKIVQAVMKEGKPFIRFWIGETLEIHPLTTEACKAIYDSSIEINKSKDYEIITPWLGYGLLTSNGKKWKERRRLLTPTFHFNMLKKYFATYNNESKNMVNYLKKYAVSGEEIDVFMFAKRITLDIICEAAMGVKVNALENHNNEYLNAVNRYSKLLIQVVNNPLNKITPYYYLFGHGYEIDRTVELMKGFTQNIIKKKTEEFEQNGFKTSDNTFLSNLLQLKNENKWNEEDLREEVETFMFAGHDTTASLNAFLWFSIACHEEVQNKLYDEIIDVLGDEDRAVMSEDINKLKYMDMVVKETLRRHPIIPFIARDLTCEMDICGYTLPKGINFTISAQYLNFNPNIYPDPYKFDPERFLPENVAKRHAYDFTPFSAGPRNCIGQRFAMNEIIVTLSWLIRRYKLSSKKSFDYVKHTPLVVQSPNKDIPVIFTLR</sequence>
<keyword evidence="5 7" id="KW-0503">Monooxygenase</keyword>
<evidence type="ECO:0000256" key="3">
    <source>
        <dbReference type="ARBA" id="ARBA00022617"/>
    </source>
</evidence>
<dbReference type="InterPro" id="IPR017972">
    <property type="entry name" value="Cyt_P450_CS"/>
</dbReference>
<organism evidence="9 10">
    <name type="scientific">Parastrongyloides trichosuri</name>
    <name type="common">Possum-specific nematode worm</name>
    <dbReference type="NCBI Taxonomy" id="131310"/>
    <lineage>
        <taxon>Eukaryota</taxon>
        <taxon>Metazoa</taxon>
        <taxon>Ecdysozoa</taxon>
        <taxon>Nematoda</taxon>
        <taxon>Chromadorea</taxon>
        <taxon>Rhabditida</taxon>
        <taxon>Tylenchina</taxon>
        <taxon>Panagrolaimomorpha</taxon>
        <taxon>Strongyloidoidea</taxon>
        <taxon>Strongyloididae</taxon>
        <taxon>Parastrongyloides</taxon>
    </lineage>
</organism>
<evidence type="ECO:0000256" key="6">
    <source>
        <dbReference type="PIRSR" id="PIRSR602401-1"/>
    </source>
</evidence>
<name>A0A0N4ZZZ6_PARTI</name>
<dbReference type="InterPro" id="IPR050196">
    <property type="entry name" value="Cytochrome_P450_Monoox"/>
</dbReference>
<comment type="similarity">
    <text evidence="2 7">Belongs to the cytochrome P450 family.</text>
</comment>
<reference evidence="10" key="1">
    <citation type="submission" date="2017-02" db="UniProtKB">
        <authorList>
            <consortium name="WormBaseParasite"/>
        </authorList>
    </citation>
    <scope>IDENTIFICATION</scope>
</reference>
<evidence type="ECO:0000256" key="8">
    <source>
        <dbReference type="SAM" id="Phobius"/>
    </source>
</evidence>
<evidence type="ECO:0000256" key="1">
    <source>
        <dbReference type="ARBA" id="ARBA00001971"/>
    </source>
</evidence>
<evidence type="ECO:0000313" key="9">
    <source>
        <dbReference type="Proteomes" id="UP000038045"/>
    </source>
</evidence>
<keyword evidence="3 6" id="KW-0349">Heme</keyword>
<dbReference type="InterPro" id="IPR002401">
    <property type="entry name" value="Cyt_P450_E_grp-I"/>
</dbReference>
<dbReference type="Proteomes" id="UP000038045">
    <property type="component" value="Unplaced"/>
</dbReference>
<feature type="transmembrane region" description="Helical" evidence="8">
    <location>
        <begin position="6"/>
        <end position="30"/>
    </location>
</feature>
<evidence type="ECO:0000256" key="4">
    <source>
        <dbReference type="ARBA" id="ARBA00023004"/>
    </source>
</evidence>
<evidence type="ECO:0000256" key="5">
    <source>
        <dbReference type="ARBA" id="ARBA00023033"/>
    </source>
</evidence>
<evidence type="ECO:0000256" key="7">
    <source>
        <dbReference type="RuleBase" id="RU000461"/>
    </source>
</evidence>
<dbReference type="PRINTS" id="PR00463">
    <property type="entry name" value="EP450I"/>
</dbReference>
<keyword evidence="8" id="KW-1133">Transmembrane helix</keyword>
<protein>
    <submittedName>
        <fullName evidence="10">Cytochrome P450</fullName>
    </submittedName>
</protein>
<accession>A0A0N4ZZZ6</accession>
<evidence type="ECO:0000256" key="2">
    <source>
        <dbReference type="ARBA" id="ARBA00010617"/>
    </source>
</evidence>
<dbReference type="GO" id="GO:0005506">
    <property type="term" value="F:iron ion binding"/>
    <property type="evidence" value="ECO:0007669"/>
    <property type="project" value="InterPro"/>
</dbReference>
<dbReference type="WBParaSite" id="PTRK_0001461400.1">
    <property type="protein sequence ID" value="PTRK_0001461400.1"/>
    <property type="gene ID" value="PTRK_0001461400"/>
</dbReference>
<proteinExistence type="inferred from homology"/>
<keyword evidence="9" id="KW-1185">Reference proteome</keyword>
<dbReference type="Gene3D" id="1.10.630.10">
    <property type="entry name" value="Cytochrome P450"/>
    <property type="match status" value="1"/>
</dbReference>
<keyword evidence="8" id="KW-0472">Membrane</keyword>
<dbReference type="GO" id="GO:0020037">
    <property type="term" value="F:heme binding"/>
    <property type="evidence" value="ECO:0007669"/>
    <property type="project" value="InterPro"/>
</dbReference>
<keyword evidence="8" id="KW-0812">Transmembrane</keyword>
<dbReference type="Pfam" id="PF00067">
    <property type="entry name" value="p450"/>
    <property type="match status" value="1"/>
</dbReference>
<dbReference type="GO" id="GO:0004497">
    <property type="term" value="F:monooxygenase activity"/>
    <property type="evidence" value="ECO:0007669"/>
    <property type="project" value="UniProtKB-KW"/>
</dbReference>
<keyword evidence="4 6" id="KW-0408">Iron</keyword>
<dbReference type="SUPFAM" id="SSF48264">
    <property type="entry name" value="Cytochrome P450"/>
    <property type="match status" value="1"/>
</dbReference>
<dbReference type="PANTHER" id="PTHR24291">
    <property type="entry name" value="CYTOCHROME P450 FAMILY 4"/>
    <property type="match status" value="1"/>
</dbReference>
<dbReference type="InterPro" id="IPR036396">
    <property type="entry name" value="Cyt_P450_sf"/>
</dbReference>